<dbReference type="AlphaFoldDB" id="A0A072VK25"/>
<feature type="signal peptide" evidence="1">
    <location>
        <begin position="1"/>
        <end position="25"/>
    </location>
</feature>
<feature type="chain" id="PRO_5014500829" evidence="1">
    <location>
        <begin position="26"/>
        <end position="53"/>
    </location>
</feature>
<keyword evidence="1" id="KW-0732">Signal</keyword>
<sequence>MLYKIFHHILIKFILFLLDIPNIIPCKTRVDCPVDMCELSQIVWCIDGSCKCL</sequence>
<evidence type="ECO:0000313" key="3">
    <source>
        <dbReference type="EMBL" id="KEH38495.1"/>
    </source>
</evidence>
<accession>A0A072VK25</accession>
<reference evidence="3 5" key="2">
    <citation type="journal article" date="2014" name="BMC Genomics">
        <title>An improved genome release (version Mt4.0) for the model legume Medicago truncatula.</title>
        <authorList>
            <person name="Tang H."/>
            <person name="Krishnakumar V."/>
            <person name="Bidwell S."/>
            <person name="Rosen B."/>
            <person name="Chan A."/>
            <person name="Zhou S."/>
            <person name="Gentzbittel L."/>
            <person name="Childs K.L."/>
            <person name="Yandell M."/>
            <person name="Gundlach H."/>
            <person name="Mayer K.F."/>
            <person name="Schwartz D.C."/>
            <person name="Town C.D."/>
        </authorList>
    </citation>
    <scope>GENOME REANNOTATION</scope>
    <source>
        <strain evidence="3">A17</strain>
        <strain evidence="4 5">cv. Jemalong A17</strain>
    </source>
</reference>
<keyword evidence="5" id="KW-1185">Reference proteome</keyword>
<dbReference type="GO" id="GO:0046872">
    <property type="term" value="F:metal ion binding"/>
    <property type="evidence" value="ECO:0007669"/>
    <property type="project" value="InterPro"/>
</dbReference>
<dbReference type="EMBL" id="CM001218">
    <property type="protein sequence ID" value="KEH38495.1"/>
    <property type="molecule type" value="Genomic_DNA"/>
</dbReference>
<reference evidence="4" key="3">
    <citation type="submission" date="2015-04" db="UniProtKB">
        <authorList>
            <consortium name="EnsemblPlants"/>
        </authorList>
    </citation>
    <scope>IDENTIFICATION</scope>
    <source>
        <strain evidence="4">cv. Jemalong A17</strain>
    </source>
</reference>
<evidence type="ECO:0000259" key="2">
    <source>
        <dbReference type="Pfam" id="PF07127"/>
    </source>
</evidence>
<dbReference type="Pfam" id="PF07127">
    <property type="entry name" value="Nodulin_late"/>
    <property type="match status" value="1"/>
</dbReference>
<evidence type="ECO:0000313" key="5">
    <source>
        <dbReference type="Proteomes" id="UP000002051"/>
    </source>
</evidence>
<dbReference type="Proteomes" id="UP000002051">
    <property type="component" value="Chromosome 2"/>
</dbReference>
<organism evidence="3 5">
    <name type="scientific">Medicago truncatula</name>
    <name type="common">Barrel medic</name>
    <name type="synonym">Medicago tribuloides</name>
    <dbReference type="NCBI Taxonomy" id="3880"/>
    <lineage>
        <taxon>Eukaryota</taxon>
        <taxon>Viridiplantae</taxon>
        <taxon>Streptophyta</taxon>
        <taxon>Embryophyta</taxon>
        <taxon>Tracheophyta</taxon>
        <taxon>Spermatophyta</taxon>
        <taxon>Magnoliopsida</taxon>
        <taxon>eudicotyledons</taxon>
        <taxon>Gunneridae</taxon>
        <taxon>Pentapetalae</taxon>
        <taxon>rosids</taxon>
        <taxon>fabids</taxon>
        <taxon>Fabales</taxon>
        <taxon>Fabaceae</taxon>
        <taxon>Papilionoideae</taxon>
        <taxon>50 kb inversion clade</taxon>
        <taxon>NPAAA clade</taxon>
        <taxon>Hologalegina</taxon>
        <taxon>IRL clade</taxon>
        <taxon>Trifolieae</taxon>
        <taxon>Medicago</taxon>
    </lineage>
</organism>
<dbReference type="HOGENOM" id="CLU_181053_0_0_1"/>
<dbReference type="EnsemblPlants" id="KEH38495">
    <property type="protein sequence ID" value="KEH38495"/>
    <property type="gene ID" value="MTR_2g072660"/>
</dbReference>
<proteinExistence type="predicted"/>
<evidence type="ECO:0000256" key="1">
    <source>
        <dbReference type="SAM" id="SignalP"/>
    </source>
</evidence>
<name>A0A072VK25_MEDTR</name>
<gene>
    <name evidence="3" type="ordered locus">MTR_2g072660</name>
</gene>
<reference evidence="3 5" key="1">
    <citation type="journal article" date="2011" name="Nature">
        <title>The Medicago genome provides insight into the evolution of rhizobial symbioses.</title>
        <authorList>
            <person name="Young N.D."/>
            <person name="Debelle F."/>
            <person name="Oldroyd G.E."/>
            <person name="Geurts R."/>
            <person name="Cannon S.B."/>
            <person name="Udvardi M.K."/>
            <person name="Benedito V.A."/>
            <person name="Mayer K.F."/>
            <person name="Gouzy J."/>
            <person name="Schoof H."/>
            <person name="Van de Peer Y."/>
            <person name="Proost S."/>
            <person name="Cook D.R."/>
            <person name="Meyers B.C."/>
            <person name="Spannagl M."/>
            <person name="Cheung F."/>
            <person name="De Mita S."/>
            <person name="Krishnakumar V."/>
            <person name="Gundlach H."/>
            <person name="Zhou S."/>
            <person name="Mudge J."/>
            <person name="Bharti A.K."/>
            <person name="Murray J.D."/>
            <person name="Naoumkina M.A."/>
            <person name="Rosen B."/>
            <person name="Silverstein K.A."/>
            <person name="Tang H."/>
            <person name="Rombauts S."/>
            <person name="Zhao P.X."/>
            <person name="Zhou P."/>
            <person name="Barbe V."/>
            <person name="Bardou P."/>
            <person name="Bechner M."/>
            <person name="Bellec A."/>
            <person name="Berger A."/>
            <person name="Berges H."/>
            <person name="Bidwell S."/>
            <person name="Bisseling T."/>
            <person name="Choisne N."/>
            <person name="Couloux A."/>
            <person name="Denny R."/>
            <person name="Deshpande S."/>
            <person name="Dai X."/>
            <person name="Doyle J.J."/>
            <person name="Dudez A.M."/>
            <person name="Farmer A.D."/>
            <person name="Fouteau S."/>
            <person name="Franken C."/>
            <person name="Gibelin C."/>
            <person name="Gish J."/>
            <person name="Goldstein S."/>
            <person name="Gonzalez A.J."/>
            <person name="Green P.J."/>
            <person name="Hallab A."/>
            <person name="Hartog M."/>
            <person name="Hua A."/>
            <person name="Humphray S.J."/>
            <person name="Jeong D.H."/>
            <person name="Jing Y."/>
            <person name="Jocker A."/>
            <person name="Kenton S.M."/>
            <person name="Kim D.J."/>
            <person name="Klee K."/>
            <person name="Lai H."/>
            <person name="Lang C."/>
            <person name="Lin S."/>
            <person name="Macmil S.L."/>
            <person name="Magdelenat G."/>
            <person name="Matthews L."/>
            <person name="McCorrison J."/>
            <person name="Monaghan E.L."/>
            <person name="Mun J.H."/>
            <person name="Najar F.Z."/>
            <person name="Nicholson C."/>
            <person name="Noirot C."/>
            <person name="O'Bleness M."/>
            <person name="Paule C.R."/>
            <person name="Poulain J."/>
            <person name="Prion F."/>
            <person name="Qin B."/>
            <person name="Qu C."/>
            <person name="Retzel E.F."/>
            <person name="Riddle C."/>
            <person name="Sallet E."/>
            <person name="Samain S."/>
            <person name="Samson N."/>
            <person name="Sanders I."/>
            <person name="Saurat O."/>
            <person name="Scarpelli C."/>
            <person name="Schiex T."/>
            <person name="Segurens B."/>
            <person name="Severin A.J."/>
            <person name="Sherrier D.J."/>
            <person name="Shi R."/>
            <person name="Sims S."/>
            <person name="Singer S.R."/>
            <person name="Sinharoy S."/>
            <person name="Sterck L."/>
            <person name="Viollet A."/>
            <person name="Wang B.B."/>
            <person name="Wang K."/>
            <person name="Wang M."/>
            <person name="Wang X."/>
            <person name="Warfsmann J."/>
            <person name="Weissenbach J."/>
            <person name="White D.D."/>
            <person name="White J.D."/>
            <person name="Wiley G.B."/>
            <person name="Wincker P."/>
            <person name="Xing Y."/>
            <person name="Yang L."/>
            <person name="Yao Z."/>
            <person name="Ying F."/>
            <person name="Zhai J."/>
            <person name="Zhou L."/>
            <person name="Zuber A."/>
            <person name="Denarie J."/>
            <person name="Dixon R.A."/>
            <person name="May G.D."/>
            <person name="Schwartz D.C."/>
            <person name="Rogers J."/>
            <person name="Quetier F."/>
            <person name="Town C.D."/>
            <person name="Roe B.A."/>
        </authorList>
    </citation>
    <scope>NUCLEOTIDE SEQUENCE [LARGE SCALE GENOMIC DNA]</scope>
    <source>
        <strain evidence="3">A17</strain>
        <strain evidence="4 5">cv. Jemalong A17</strain>
    </source>
</reference>
<evidence type="ECO:0000313" key="4">
    <source>
        <dbReference type="EnsemblPlants" id="KEH38495"/>
    </source>
</evidence>
<dbReference type="InterPro" id="IPR009810">
    <property type="entry name" value="Nodulin_late_dom"/>
</dbReference>
<feature type="domain" description="Late nodulin" evidence="2">
    <location>
        <begin position="4"/>
        <end position="51"/>
    </location>
</feature>
<protein>
    <submittedName>
        <fullName evidence="3">Nodule Cysteine-Rich (NCR) secreted peptide</fullName>
    </submittedName>
</protein>